<proteinExistence type="predicted"/>
<reference evidence="2 3" key="1">
    <citation type="journal article" date="2018" name="Syst. Appl. Microbiol.">
        <title>Corynebacterium heidelbergense sp. nov., isolated from the preen glands of Egyptian geese (Alopochen aegyptiacus).</title>
        <authorList>
            <person name="Braun M.S."/>
            <person name="Wang E."/>
            <person name="Zimmermann S."/>
            <person name="Wink M."/>
        </authorList>
    </citation>
    <scope>NUCLEOTIDE SEQUENCE [LARGE SCALE GENOMIC DNA]</scope>
    <source>
        <strain evidence="2 3">DSM 104638</strain>
    </source>
</reference>
<evidence type="ECO:0000313" key="3">
    <source>
        <dbReference type="Proteomes" id="UP000251047"/>
    </source>
</evidence>
<dbReference type="Pfam" id="PF05133">
    <property type="entry name" value="SPP1_portal"/>
    <property type="match status" value="1"/>
</dbReference>
<feature type="region of interest" description="Disordered" evidence="1">
    <location>
        <begin position="434"/>
        <end position="466"/>
    </location>
</feature>
<dbReference type="EMBL" id="PHQP01000022">
    <property type="protein sequence ID" value="RAV34248.1"/>
    <property type="molecule type" value="Genomic_DNA"/>
</dbReference>
<dbReference type="InterPro" id="IPR021145">
    <property type="entry name" value="Portal_protein_SPP1_Gp6-like"/>
</dbReference>
<gene>
    <name evidence="2" type="ORF">CWC39_04145</name>
</gene>
<comment type="caution">
    <text evidence="2">The sequence shown here is derived from an EMBL/GenBank/DDBJ whole genome shotgun (WGS) entry which is preliminary data.</text>
</comment>
<evidence type="ECO:0008006" key="4">
    <source>
        <dbReference type="Google" id="ProtNLM"/>
    </source>
</evidence>
<dbReference type="RefSeq" id="WP_112769251.1">
    <property type="nucleotide sequence ID" value="NZ_CP063191.1"/>
</dbReference>
<evidence type="ECO:0000256" key="1">
    <source>
        <dbReference type="SAM" id="MobiDB-lite"/>
    </source>
</evidence>
<dbReference type="AlphaFoldDB" id="A0A364VCB8"/>
<accession>A0A364VCB8</accession>
<evidence type="ECO:0000313" key="2">
    <source>
        <dbReference type="EMBL" id="RAV34248.1"/>
    </source>
</evidence>
<name>A0A364VCB8_9CORY</name>
<sequence>MFEEIRDVFDRLQAVLVRQQRECAAVDSWLRPELVAGFELPAKATREHHALRALSRTPWLRLVVDNVVQAMYVDNVVGEDGRIDELWGLWNANHMRAQQISNHRAMVSYGHSYAIVTPATLRGEDSAKIRFFSPRRVAVEYADLGVDPYPSAALELLGAAGERERYVLRLPGVEHVLSMRRAASELPEVVESFETGLDYVPVVRFCNQLDLDGRVIGEVEPFIPSAKRINKTAYDRLLAQHYNSWKVKTATGLEMPEVLDEDGDGTGVVDQRKADELKMRLAQEDILTGGAEVKFGTLDATALDPFVASWRADIEGLAAVSQTPAHALTGQLVNLSAEALAAARAPLTQKVYERQQNAGASYSNLLRVAAMIAGYDDLADDDLVRVTWQDMEIRSMAQAVDALGKAAQMLRVPARALWPMIPGVESADVQEWEKQADLEEESDPLRVAMNRRAESTISGVTGGQDS</sequence>
<protein>
    <recommendedName>
        <fullName evidence="4">Phage portal protein</fullName>
    </recommendedName>
</protein>
<dbReference type="Proteomes" id="UP000251047">
    <property type="component" value="Unassembled WGS sequence"/>
</dbReference>
<organism evidence="2 3">
    <name type="scientific">Corynebacterium heidelbergense</name>
    <dbReference type="NCBI Taxonomy" id="2055947"/>
    <lineage>
        <taxon>Bacteria</taxon>
        <taxon>Bacillati</taxon>
        <taxon>Actinomycetota</taxon>
        <taxon>Actinomycetes</taxon>
        <taxon>Mycobacteriales</taxon>
        <taxon>Corynebacteriaceae</taxon>
        <taxon>Corynebacterium</taxon>
    </lineage>
</organism>